<dbReference type="Proteomes" id="UP000503820">
    <property type="component" value="Unassembled WGS sequence"/>
</dbReference>
<dbReference type="InterPro" id="IPR028098">
    <property type="entry name" value="Glyco_trans_4-like_N"/>
</dbReference>
<feature type="domain" description="Glycosyltransferase subfamily 4-like N-terminal" evidence="1">
    <location>
        <begin position="75"/>
        <end position="209"/>
    </location>
</feature>
<evidence type="ECO:0000313" key="2">
    <source>
        <dbReference type="EMBL" id="GFM37300.1"/>
    </source>
</evidence>
<reference evidence="2 3" key="1">
    <citation type="submission" date="2020-05" db="EMBL/GenBank/DDBJ databases">
        <title>Draft genome sequence of Desulfovibrio psychrotolerans JS1T.</title>
        <authorList>
            <person name="Ueno A."/>
            <person name="Tamazawa S."/>
            <person name="Tamamura S."/>
            <person name="Murakami T."/>
            <person name="Kiyama T."/>
            <person name="Inomata H."/>
            <person name="Amano Y."/>
            <person name="Miyakawa K."/>
            <person name="Tamaki H."/>
            <person name="Naganuma T."/>
            <person name="Kaneko K."/>
        </authorList>
    </citation>
    <scope>NUCLEOTIDE SEQUENCE [LARGE SCALE GENOMIC DNA]</scope>
    <source>
        <strain evidence="2 3">JS1</strain>
    </source>
</reference>
<sequence length="397" mass="42780">MSGILMLAGRVPYPLDDGWKLRTFHLLRALASGSRPVDMVVFGEPGHSGCPEVLQALCRDVVVVPRVKAYAASDLLCGLVLPTPFSVLNYGDAEFARAVRELAGRNAYDLALVEDIVMAQYAPLVKGARRFLDMHNVESDLMARFAANCDNIFKRVYASVTAAKLGRYEQRTAEGFDAVFVCSAEDRALLERNGIRVPVHVVPNGVDCALHARNGSDREPMSLVFVGSMDYHANISGVEYFHAQVLPLLRERHPDLTVYVVGKNPPDRIRAMGGKGVVVTGAVDDVRPYLHRAAVSIVPLLVGGGTRLKILEAMAAGVPVVSTSLGAEGIGAVHGRDILIGDTARSFADAVSTLLGNPAEGERLALMGREFVRQRFDWSVVGQTLRHVVEQACGGAA</sequence>
<dbReference type="EMBL" id="BLVP01000008">
    <property type="protein sequence ID" value="GFM37300.1"/>
    <property type="molecule type" value="Genomic_DNA"/>
</dbReference>
<evidence type="ECO:0000313" key="3">
    <source>
        <dbReference type="Proteomes" id="UP000503820"/>
    </source>
</evidence>
<dbReference type="AlphaFoldDB" id="A0A7J0BUA9"/>
<keyword evidence="3" id="KW-1185">Reference proteome</keyword>
<dbReference type="Gene3D" id="3.40.50.2000">
    <property type="entry name" value="Glycogen Phosphorylase B"/>
    <property type="match status" value="2"/>
</dbReference>
<evidence type="ECO:0000259" key="1">
    <source>
        <dbReference type="Pfam" id="PF13439"/>
    </source>
</evidence>
<keyword evidence="2" id="KW-0808">Transferase</keyword>
<protein>
    <submittedName>
        <fullName evidence="2">Glycosyl transferase family 1</fullName>
    </submittedName>
</protein>
<accession>A0A7J0BUA9</accession>
<dbReference type="Pfam" id="PF13439">
    <property type="entry name" value="Glyco_transf_4"/>
    <property type="match status" value="1"/>
</dbReference>
<name>A0A7J0BUA9_9BACT</name>
<dbReference type="CDD" id="cd03801">
    <property type="entry name" value="GT4_PimA-like"/>
    <property type="match status" value="1"/>
</dbReference>
<proteinExistence type="predicted"/>
<comment type="caution">
    <text evidence="2">The sequence shown here is derived from an EMBL/GenBank/DDBJ whole genome shotgun (WGS) entry which is preliminary data.</text>
</comment>
<dbReference type="RefSeq" id="WP_174409913.1">
    <property type="nucleotide sequence ID" value="NZ_BLVP01000008.1"/>
</dbReference>
<gene>
    <name evidence="2" type="ORF">DSM19430T_19840</name>
</gene>
<dbReference type="Pfam" id="PF13692">
    <property type="entry name" value="Glyco_trans_1_4"/>
    <property type="match status" value="1"/>
</dbReference>
<dbReference type="PANTHER" id="PTHR12526:SF600">
    <property type="entry name" value="GLYCOSYL TRANSFERASE GROUP 1"/>
    <property type="match status" value="1"/>
</dbReference>
<dbReference type="PANTHER" id="PTHR12526">
    <property type="entry name" value="GLYCOSYLTRANSFERASE"/>
    <property type="match status" value="1"/>
</dbReference>
<dbReference type="SUPFAM" id="SSF53756">
    <property type="entry name" value="UDP-Glycosyltransferase/glycogen phosphorylase"/>
    <property type="match status" value="1"/>
</dbReference>
<organism evidence="2 3">
    <name type="scientific">Desulfovibrio psychrotolerans</name>
    <dbReference type="NCBI Taxonomy" id="415242"/>
    <lineage>
        <taxon>Bacteria</taxon>
        <taxon>Pseudomonadati</taxon>
        <taxon>Thermodesulfobacteriota</taxon>
        <taxon>Desulfovibrionia</taxon>
        <taxon>Desulfovibrionales</taxon>
        <taxon>Desulfovibrionaceae</taxon>
        <taxon>Desulfovibrio</taxon>
    </lineage>
</organism>
<dbReference type="GO" id="GO:0016757">
    <property type="term" value="F:glycosyltransferase activity"/>
    <property type="evidence" value="ECO:0007669"/>
    <property type="project" value="TreeGrafter"/>
</dbReference>